<name>A0A5A7TUN9_CUCMM</name>
<evidence type="ECO:0000313" key="2">
    <source>
        <dbReference type="EMBL" id="TYK03286.1"/>
    </source>
</evidence>
<dbReference type="EMBL" id="SSTE01013576">
    <property type="protein sequence ID" value="KAA0046860.1"/>
    <property type="molecule type" value="Genomic_DNA"/>
</dbReference>
<evidence type="ECO:0000313" key="1">
    <source>
        <dbReference type="EMBL" id="KAA0046860.1"/>
    </source>
</evidence>
<accession>A0A5A7TUN9</accession>
<dbReference type="AlphaFoldDB" id="A0A5A7TUN9"/>
<dbReference type="Proteomes" id="UP000321393">
    <property type="component" value="Unassembled WGS sequence"/>
</dbReference>
<protein>
    <submittedName>
        <fullName evidence="1">Gag-pol polyprotein</fullName>
    </submittedName>
</protein>
<dbReference type="Pfam" id="PF14223">
    <property type="entry name" value="Retrotran_gag_2"/>
    <property type="match status" value="1"/>
</dbReference>
<dbReference type="OrthoDB" id="6773591at2759"/>
<proteinExistence type="predicted"/>
<evidence type="ECO:0000313" key="4">
    <source>
        <dbReference type="Proteomes" id="UP000321947"/>
    </source>
</evidence>
<dbReference type="PANTHER" id="PTHR34676">
    <property type="entry name" value="DUF4219 DOMAIN-CONTAINING PROTEIN-RELATED"/>
    <property type="match status" value="1"/>
</dbReference>
<sequence>MKISSKRFTHAFRGSLKSKAIRHSGLQDHGDNQRGTFIFMTSCTDEVDWTDVEEEASVENARALNVIFNGVDLNVFKLINFCSTAEEAWRILEVAYEGTTKVKISRLQLITSKFEALKMSEFVSEYHERVL</sequence>
<comment type="caution">
    <text evidence="1">The sequence shown here is derived from an EMBL/GenBank/DDBJ whole genome shotgun (WGS) entry which is preliminary data.</text>
</comment>
<organism evidence="1 3">
    <name type="scientific">Cucumis melo var. makuwa</name>
    <name type="common">Oriental melon</name>
    <dbReference type="NCBI Taxonomy" id="1194695"/>
    <lineage>
        <taxon>Eukaryota</taxon>
        <taxon>Viridiplantae</taxon>
        <taxon>Streptophyta</taxon>
        <taxon>Embryophyta</taxon>
        <taxon>Tracheophyta</taxon>
        <taxon>Spermatophyta</taxon>
        <taxon>Magnoliopsida</taxon>
        <taxon>eudicotyledons</taxon>
        <taxon>Gunneridae</taxon>
        <taxon>Pentapetalae</taxon>
        <taxon>rosids</taxon>
        <taxon>fabids</taxon>
        <taxon>Cucurbitales</taxon>
        <taxon>Cucurbitaceae</taxon>
        <taxon>Benincaseae</taxon>
        <taxon>Cucumis</taxon>
    </lineage>
</organism>
<gene>
    <name evidence="2" type="ORF">E5676_scaffold298G001150</name>
    <name evidence="1" type="ORF">E6C27_scaffold230G00130</name>
</gene>
<dbReference type="EMBL" id="SSTD01015292">
    <property type="protein sequence ID" value="TYK03286.1"/>
    <property type="molecule type" value="Genomic_DNA"/>
</dbReference>
<evidence type="ECO:0000313" key="3">
    <source>
        <dbReference type="Proteomes" id="UP000321393"/>
    </source>
</evidence>
<dbReference type="Proteomes" id="UP000321947">
    <property type="component" value="Unassembled WGS sequence"/>
</dbReference>
<dbReference type="PANTHER" id="PTHR34676:SF17">
    <property type="entry name" value="OS06G0684500 PROTEIN"/>
    <property type="match status" value="1"/>
</dbReference>
<reference evidence="3 4" key="1">
    <citation type="submission" date="2019-08" db="EMBL/GenBank/DDBJ databases">
        <title>Draft genome sequences of two oriental melons (Cucumis melo L. var makuwa).</title>
        <authorList>
            <person name="Kwon S.-Y."/>
        </authorList>
    </citation>
    <scope>NUCLEOTIDE SEQUENCE [LARGE SCALE GENOMIC DNA]</scope>
    <source>
        <strain evidence="4">cv. Chang Bougi</strain>
        <strain evidence="3">cv. SW 3</strain>
        <tissue evidence="1">Leaf</tissue>
    </source>
</reference>